<dbReference type="InterPro" id="IPR017981">
    <property type="entry name" value="GPCR_2-like_7TM"/>
</dbReference>
<dbReference type="Gene3D" id="1.20.1070.10">
    <property type="entry name" value="Rhodopsin 7-helix transmembrane proteins"/>
    <property type="match status" value="1"/>
</dbReference>
<feature type="transmembrane region" description="Helical" evidence="9">
    <location>
        <begin position="322"/>
        <end position="342"/>
    </location>
</feature>
<keyword evidence="6" id="KW-1015">Disulfide bond</keyword>
<feature type="transmembrane region" description="Helical" evidence="9">
    <location>
        <begin position="428"/>
        <end position="450"/>
    </location>
</feature>
<name>A0AAD5XT38_9FUNG</name>
<comment type="similarity">
    <text evidence="2">Belongs to the G-protein coupled receptor Fz/Smo family.</text>
</comment>
<feature type="domain" description="G-protein coupled receptors family 2 profile 2" evidence="12">
    <location>
        <begin position="201"/>
        <end position="518"/>
    </location>
</feature>
<evidence type="ECO:0000259" key="12">
    <source>
        <dbReference type="PROSITE" id="PS50261"/>
    </source>
</evidence>
<protein>
    <recommendedName>
        <fullName evidence="15">FZ domain-containing protein</fullName>
    </recommendedName>
</protein>
<comment type="caution">
    <text evidence="13">The sequence shown here is derived from an EMBL/GenBank/DDBJ whole genome shotgun (WGS) entry which is preliminary data.</text>
</comment>
<gene>
    <name evidence="13" type="ORF">HDU87_006839</name>
</gene>
<evidence type="ECO:0000256" key="5">
    <source>
        <dbReference type="ARBA" id="ARBA00023136"/>
    </source>
</evidence>
<dbReference type="Proteomes" id="UP001212152">
    <property type="component" value="Unassembled WGS sequence"/>
</dbReference>
<dbReference type="InterPro" id="IPR050949">
    <property type="entry name" value="GPCR_Fz/Smo-like"/>
</dbReference>
<keyword evidence="3 9" id="KW-0812">Transmembrane</keyword>
<dbReference type="InterPro" id="IPR020067">
    <property type="entry name" value="Frizzled_dom"/>
</dbReference>
<evidence type="ECO:0000256" key="2">
    <source>
        <dbReference type="ARBA" id="ARBA00008077"/>
    </source>
</evidence>
<comment type="subcellular location">
    <subcellularLocation>
        <location evidence="1">Membrane</location>
        <topology evidence="1">Multi-pass membrane protein</topology>
    </subcellularLocation>
</comment>
<dbReference type="AlphaFoldDB" id="A0AAD5XT38"/>
<evidence type="ECO:0000256" key="1">
    <source>
        <dbReference type="ARBA" id="ARBA00004141"/>
    </source>
</evidence>
<evidence type="ECO:0000256" key="8">
    <source>
        <dbReference type="SAM" id="MobiDB-lite"/>
    </source>
</evidence>
<feature type="region of interest" description="Disordered" evidence="8">
    <location>
        <begin position="618"/>
        <end position="687"/>
    </location>
</feature>
<dbReference type="PANTHER" id="PTHR31787:SF3">
    <property type="entry name" value="FRIZZLED AND SMOOTHENED-LIKE PROTEIN H"/>
    <property type="match status" value="1"/>
</dbReference>
<feature type="transmembrane region" description="Helical" evidence="9">
    <location>
        <begin position="210"/>
        <end position="229"/>
    </location>
</feature>
<keyword evidence="10" id="KW-0732">Signal</keyword>
<feature type="compositionally biased region" description="Low complexity" evidence="8">
    <location>
        <begin position="700"/>
        <end position="710"/>
    </location>
</feature>
<feature type="compositionally biased region" description="Low complexity" evidence="8">
    <location>
        <begin position="717"/>
        <end position="739"/>
    </location>
</feature>
<feature type="region of interest" description="Disordered" evidence="8">
    <location>
        <begin position="545"/>
        <end position="587"/>
    </location>
</feature>
<keyword evidence="7" id="KW-0675">Receptor</keyword>
<keyword evidence="14" id="KW-1185">Reference proteome</keyword>
<dbReference type="PROSITE" id="PS50038">
    <property type="entry name" value="FZ"/>
    <property type="match status" value="1"/>
</dbReference>
<dbReference type="Gene3D" id="1.10.2000.10">
    <property type="entry name" value="Frizzled cysteine-rich domain"/>
    <property type="match status" value="1"/>
</dbReference>
<evidence type="ECO:0000256" key="3">
    <source>
        <dbReference type="ARBA" id="ARBA00022692"/>
    </source>
</evidence>
<evidence type="ECO:0008006" key="15">
    <source>
        <dbReference type="Google" id="ProtNLM"/>
    </source>
</evidence>
<evidence type="ECO:0000256" key="7">
    <source>
        <dbReference type="ARBA" id="ARBA00023170"/>
    </source>
</evidence>
<dbReference type="InterPro" id="IPR036790">
    <property type="entry name" value="Frizzled_dom_sf"/>
</dbReference>
<feature type="chain" id="PRO_5041914009" description="FZ domain-containing protein" evidence="10">
    <location>
        <begin position="20"/>
        <end position="826"/>
    </location>
</feature>
<feature type="region of interest" description="Disordered" evidence="8">
    <location>
        <begin position="700"/>
        <end position="756"/>
    </location>
</feature>
<dbReference type="Pfam" id="PF01534">
    <property type="entry name" value="Frizzled"/>
    <property type="match status" value="1"/>
</dbReference>
<feature type="transmembrane region" description="Helical" evidence="9">
    <location>
        <begin position="238"/>
        <end position="257"/>
    </location>
</feature>
<proteinExistence type="inferred from homology"/>
<evidence type="ECO:0000256" key="4">
    <source>
        <dbReference type="ARBA" id="ARBA00022989"/>
    </source>
</evidence>
<dbReference type="InterPro" id="IPR000539">
    <property type="entry name" value="Frizzled/Smoothened_7TM"/>
</dbReference>
<reference evidence="13" key="1">
    <citation type="submission" date="2020-05" db="EMBL/GenBank/DDBJ databases">
        <title>Phylogenomic resolution of chytrid fungi.</title>
        <authorList>
            <person name="Stajich J.E."/>
            <person name="Amses K."/>
            <person name="Simmons R."/>
            <person name="Seto K."/>
            <person name="Myers J."/>
            <person name="Bonds A."/>
            <person name="Quandt C.A."/>
            <person name="Barry K."/>
            <person name="Liu P."/>
            <person name="Grigoriev I."/>
            <person name="Longcore J.E."/>
            <person name="James T.Y."/>
        </authorList>
    </citation>
    <scope>NUCLEOTIDE SEQUENCE</scope>
    <source>
        <strain evidence="13">JEL0379</strain>
    </source>
</reference>
<evidence type="ECO:0000256" key="10">
    <source>
        <dbReference type="SAM" id="SignalP"/>
    </source>
</evidence>
<dbReference type="SUPFAM" id="SSF63501">
    <property type="entry name" value="Frizzled cysteine-rich domain"/>
    <property type="match status" value="1"/>
</dbReference>
<dbReference type="PANTHER" id="PTHR31787">
    <property type="entry name" value="G-PROTEIN-COUPLED RECEPTOR GPCR FAMILY PROTEIN"/>
    <property type="match status" value="1"/>
</dbReference>
<dbReference type="EMBL" id="JADGJQ010000006">
    <property type="protein sequence ID" value="KAJ3183517.1"/>
    <property type="molecule type" value="Genomic_DNA"/>
</dbReference>
<feature type="transmembrane region" description="Helical" evidence="9">
    <location>
        <begin position="286"/>
        <end position="310"/>
    </location>
</feature>
<feature type="compositionally biased region" description="Low complexity" evidence="8">
    <location>
        <begin position="656"/>
        <end position="678"/>
    </location>
</feature>
<feature type="signal peptide" evidence="10">
    <location>
        <begin position="1"/>
        <end position="19"/>
    </location>
</feature>
<feature type="compositionally biased region" description="Gly residues" evidence="8">
    <location>
        <begin position="785"/>
        <end position="800"/>
    </location>
</feature>
<evidence type="ECO:0000256" key="9">
    <source>
        <dbReference type="SAM" id="Phobius"/>
    </source>
</evidence>
<evidence type="ECO:0000313" key="13">
    <source>
        <dbReference type="EMBL" id="KAJ3183517.1"/>
    </source>
</evidence>
<dbReference type="GO" id="GO:0007166">
    <property type="term" value="P:cell surface receptor signaling pathway"/>
    <property type="evidence" value="ECO:0007669"/>
    <property type="project" value="InterPro"/>
</dbReference>
<keyword evidence="4 9" id="KW-1133">Transmembrane helix</keyword>
<feature type="transmembrane region" description="Helical" evidence="9">
    <location>
        <begin position="362"/>
        <end position="385"/>
    </location>
</feature>
<sequence>MWKPSLWIASTLLASGVSAQSNCTSYNIPDGVCASVLTYPVYAAAPVAVMEGVLEDRGLRVLQMLLAPFPDCYSAFLGWACTSAFPQCSATGVKLPCLSTCQAATAQCTDIFTRAGIASQLPDCSSTVPGTGLAYPADPTTCVAPVARNSTGLLPVTTINCPSPLVRNPNPLAPPNPRQACVGACCVACPRLSSLFPPDKITDYLRVTDAFRAVSAVLTAFILVSFTVLQKRSRATAILWWFVFSVMLFSTTVFLSLGRRKTVQCTSEVTESDQHTNTLCAVQGGALLFAAIACVLWCSALVFNLHATAVWNSHTFSKHLKYIHAAVWSVCAILTGLNLGFGNISYQFGGLCFLDVKWSSELFYYPLTPFVGLAFVIHVITVIYVGRIAVKASGNISTTASSNSNGANSEGMRGESTRRRVTKIWKTSWRSILLIAVFLSTFAWFFAFYFKYKDTLNAGNNPPFVQEWFKCVLGMNGSQAACSGIATPHLPSYSLLVTVDVLPSLLGVWLFVIFGIRGTLIAEWRTFFRKRRNRKLSIQLQRRPEGLETGGAARQSTIGWEIEDDGQQKQGGGGGAMSPDGTIARNVRWNDGSADKKAAYDNDHAAMRTHSVVQHYVPTHGRWTPDDDDSHTHVDNDSPPTDASFLRRNPGPPHTPTASSSPPMQLYGSATTTSSTTLTGGGGGGTSTTYSPTTFSYLSSPSPGAAGAGSRYEFPPAARTTSLSASSTARLQLQQQLQQHNAASPSAGYDDGYGFPAGHAQRQASVMRYPYEQDVGGPAIARAGDAGGGAGGGGAVGGGMEQQVQQPPPSFLRAPPRRTNPRGPTQ</sequence>
<keyword evidence="5 9" id="KW-0472">Membrane</keyword>
<evidence type="ECO:0000256" key="6">
    <source>
        <dbReference type="ARBA" id="ARBA00023157"/>
    </source>
</evidence>
<accession>A0AAD5XT38</accession>
<feature type="region of interest" description="Disordered" evidence="8">
    <location>
        <begin position="783"/>
        <end position="826"/>
    </location>
</feature>
<feature type="transmembrane region" description="Helical" evidence="9">
    <location>
        <begin position="501"/>
        <end position="522"/>
    </location>
</feature>
<organism evidence="13 14">
    <name type="scientific">Geranomyces variabilis</name>
    <dbReference type="NCBI Taxonomy" id="109894"/>
    <lineage>
        <taxon>Eukaryota</taxon>
        <taxon>Fungi</taxon>
        <taxon>Fungi incertae sedis</taxon>
        <taxon>Chytridiomycota</taxon>
        <taxon>Chytridiomycota incertae sedis</taxon>
        <taxon>Chytridiomycetes</taxon>
        <taxon>Spizellomycetales</taxon>
        <taxon>Powellomycetaceae</taxon>
        <taxon>Geranomyces</taxon>
    </lineage>
</organism>
<dbReference type="PROSITE" id="PS50261">
    <property type="entry name" value="G_PROTEIN_RECEP_F2_4"/>
    <property type="match status" value="1"/>
</dbReference>
<dbReference type="GO" id="GO:0004888">
    <property type="term" value="F:transmembrane signaling receptor activity"/>
    <property type="evidence" value="ECO:0007669"/>
    <property type="project" value="InterPro"/>
</dbReference>
<feature type="domain" description="FZ" evidence="11">
    <location>
        <begin position="18"/>
        <end position="145"/>
    </location>
</feature>
<evidence type="ECO:0000313" key="14">
    <source>
        <dbReference type="Proteomes" id="UP001212152"/>
    </source>
</evidence>
<dbReference type="GO" id="GO:0016020">
    <property type="term" value="C:membrane"/>
    <property type="evidence" value="ECO:0007669"/>
    <property type="project" value="UniProtKB-SubCell"/>
</dbReference>
<evidence type="ECO:0000259" key="11">
    <source>
        <dbReference type="PROSITE" id="PS50038"/>
    </source>
</evidence>